<dbReference type="InterPro" id="IPR037069">
    <property type="entry name" value="AcylCoA_DH/ox_N_sf"/>
</dbReference>
<dbReference type="InterPro" id="IPR009100">
    <property type="entry name" value="AcylCoA_DH/oxidase_NM_dom_sf"/>
</dbReference>
<dbReference type="GO" id="GO:0003995">
    <property type="term" value="F:acyl-CoA dehydrogenase activity"/>
    <property type="evidence" value="ECO:0007669"/>
    <property type="project" value="InterPro"/>
</dbReference>
<dbReference type="PANTHER" id="PTHR48083:SF28">
    <property type="entry name" value="ACYL-COA DEHYDROGENASE FAMILY PROTEIN (AFU_ORTHOLOGUE AFUA_6G10880)-RELATED"/>
    <property type="match status" value="1"/>
</dbReference>
<dbReference type="InterPro" id="IPR006089">
    <property type="entry name" value="Acyl-CoA_DH_CS"/>
</dbReference>
<dbReference type="AlphaFoldDB" id="A0A9P5YGE2"/>
<dbReference type="SUPFAM" id="SSF56645">
    <property type="entry name" value="Acyl-CoA dehydrogenase NM domain-like"/>
    <property type="match status" value="1"/>
</dbReference>
<dbReference type="Pfam" id="PF00441">
    <property type="entry name" value="Acyl-CoA_dh_1"/>
    <property type="match status" value="1"/>
</dbReference>
<dbReference type="Gene3D" id="3.10.120.10">
    <property type="entry name" value="Cytochrome b5-like heme/steroid binding domain"/>
    <property type="match status" value="1"/>
</dbReference>
<dbReference type="InterPro" id="IPR036400">
    <property type="entry name" value="Cyt_B5-like_heme/steroid_sf"/>
</dbReference>
<dbReference type="OrthoDB" id="2588832at2759"/>
<evidence type="ECO:0000313" key="8">
    <source>
        <dbReference type="Proteomes" id="UP000807353"/>
    </source>
</evidence>
<dbReference type="SUPFAM" id="SSF47203">
    <property type="entry name" value="Acyl-CoA dehydrogenase C-terminal domain-like"/>
    <property type="match status" value="1"/>
</dbReference>
<dbReference type="InterPro" id="IPR006091">
    <property type="entry name" value="Acyl-CoA_Oxase/DH_mid-dom"/>
</dbReference>
<dbReference type="SMART" id="SM01117">
    <property type="entry name" value="Cyt-b5"/>
    <property type="match status" value="1"/>
</dbReference>
<evidence type="ECO:0000256" key="5">
    <source>
        <dbReference type="ARBA" id="ARBA00023002"/>
    </source>
</evidence>
<dbReference type="Proteomes" id="UP000807353">
    <property type="component" value="Unassembled WGS sequence"/>
</dbReference>
<dbReference type="GO" id="GO:0005737">
    <property type="term" value="C:cytoplasm"/>
    <property type="evidence" value="ECO:0007669"/>
    <property type="project" value="TreeGrafter"/>
</dbReference>
<dbReference type="InterPro" id="IPR013786">
    <property type="entry name" value="AcylCoA_DH/ox_N"/>
</dbReference>
<comment type="caution">
    <text evidence="7">The sequence shown here is derived from an EMBL/GenBank/DDBJ whole genome shotgun (WGS) entry which is preliminary data.</text>
</comment>
<feature type="domain" description="Cytochrome b5 heme-binding" evidence="6">
    <location>
        <begin position="3"/>
        <end position="46"/>
    </location>
</feature>
<evidence type="ECO:0000256" key="1">
    <source>
        <dbReference type="ARBA" id="ARBA00001974"/>
    </source>
</evidence>
<dbReference type="InterPro" id="IPR050741">
    <property type="entry name" value="Acyl-CoA_dehydrogenase"/>
</dbReference>
<dbReference type="GO" id="GO:0050660">
    <property type="term" value="F:flavin adenine dinucleotide binding"/>
    <property type="evidence" value="ECO:0007669"/>
    <property type="project" value="InterPro"/>
</dbReference>
<keyword evidence="8" id="KW-1185">Reference proteome</keyword>
<accession>A0A9P5YGE2</accession>
<keyword evidence="4" id="KW-0274">FAD</keyword>
<dbReference type="Gene3D" id="1.10.540.10">
    <property type="entry name" value="Acyl-CoA dehydrogenase/oxidase, N-terminal domain"/>
    <property type="match status" value="1"/>
</dbReference>
<reference evidence="7" key="1">
    <citation type="submission" date="2020-11" db="EMBL/GenBank/DDBJ databases">
        <authorList>
            <consortium name="DOE Joint Genome Institute"/>
            <person name="Ahrendt S."/>
            <person name="Riley R."/>
            <person name="Andreopoulos W."/>
            <person name="Labutti K."/>
            <person name="Pangilinan J."/>
            <person name="Ruiz-Duenas F.J."/>
            <person name="Barrasa J.M."/>
            <person name="Sanchez-Garcia M."/>
            <person name="Camarero S."/>
            <person name="Miyauchi S."/>
            <person name="Serrano A."/>
            <person name="Linde D."/>
            <person name="Babiker R."/>
            <person name="Drula E."/>
            <person name="Ayuso-Fernandez I."/>
            <person name="Pacheco R."/>
            <person name="Padilla G."/>
            <person name="Ferreira P."/>
            <person name="Barriuso J."/>
            <person name="Kellner H."/>
            <person name="Castanera R."/>
            <person name="Alfaro M."/>
            <person name="Ramirez L."/>
            <person name="Pisabarro A.G."/>
            <person name="Kuo A."/>
            <person name="Tritt A."/>
            <person name="Lipzen A."/>
            <person name="He G."/>
            <person name="Yan M."/>
            <person name="Ng V."/>
            <person name="Cullen D."/>
            <person name="Martin F."/>
            <person name="Rosso M.-N."/>
            <person name="Henrissat B."/>
            <person name="Hibbett D."/>
            <person name="Martinez A.T."/>
            <person name="Grigoriev I.V."/>
        </authorList>
    </citation>
    <scope>NUCLEOTIDE SEQUENCE</scope>
    <source>
        <strain evidence="7">CBS 247.69</strain>
    </source>
</reference>
<dbReference type="InterPro" id="IPR036250">
    <property type="entry name" value="AcylCo_DH-like_C"/>
</dbReference>
<dbReference type="PROSITE" id="PS00072">
    <property type="entry name" value="ACYL_COA_DH_1"/>
    <property type="match status" value="1"/>
</dbReference>
<dbReference type="Pfam" id="PF02771">
    <property type="entry name" value="Acyl-CoA_dh_N"/>
    <property type="match status" value="1"/>
</dbReference>
<comment type="cofactor">
    <cofactor evidence="1">
        <name>FAD</name>
        <dbReference type="ChEBI" id="CHEBI:57692"/>
    </cofactor>
</comment>
<dbReference type="Pfam" id="PF02770">
    <property type="entry name" value="Acyl-CoA_dh_M"/>
    <property type="match status" value="1"/>
</dbReference>
<comment type="similarity">
    <text evidence="2">Belongs to the acyl-CoA dehydrogenase family.</text>
</comment>
<dbReference type="PANTHER" id="PTHR48083">
    <property type="entry name" value="MEDIUM-CHAIN SPECIFIC ACYL-COA DEHYDROGENASE, MITOCHONDRIAL-RELATED"/>
    <property type="match status" value="1"/>
</dbReference>
<keyword evidence="3" id="KW-0285">Flavoprotein</keyword>
<evidence type="ECO:0000256" key="2">
    <source>
        <dbReference type="ARBA" id="ARBA00009347"/>
    </source>
</evidence>
<evidence type="ECO:0000256" key="4">
    <source>
        <dbReference type="ARBA" id="ARBA00022827"/>
    </source>
</evidence>
<protein>
    <submittedName>
        <fullName evidence="7">Peroxisomal acyl-CoA-dehydrogenase</fullName>
    </submittedName>
</protein>
<dbReference type="PROSITE" id="PS50255">
    <property type="entry name" value="CYTOCHROME_B5_2"/>
    <property type="match status" value="1"/>
</dbReference>
<evidence type="ECO:0000313" key="7">
    <source>
        <dbReference type="EMBL" id="KAF9468149.1"/>
    </source>
</evidence>
<name>A0A9P5YGE2_9AGAR</name>
<dbReference type="InterPro" id="IPR046373">
    <property type="entry name" value="Acyl-CoA_Oxase/DH_mid-dom_sf"/>
</dbReference>
<evidence type="ECO:0000259" key="6">
    <source>
        <dbReference type="PROSITE" id="PS50255"/>
    </source>
</evidence>
<proteinExistence type="inferred from homology"/>
<gene>
    <name evidence="7" type="ORF">BDZ94DRAFT_846232</name>
</gene>
<dbReference type="GO" id="GO:0033539">
    <property type="term" value="P:fatty acid beta-oxidation using acyl-CoA dehydrogenase"/>
    <property type="evidence" value="ECO:0007669"/>
    <property type="project" value="TreeGrafter"/>
</dbReference>
<dbReference type="Gene3D" id="1.20.140.10">
    <property type="entry name" value="Butyryl-CoA Dehydrogenase, subunit A, domain 3"/>
    <property type="match status" value="1"/>
</dbReference>
<organism evidence="7 8">
    <name type="scientific">Collybia nuda</name>
    <dbReference type="NCBI Taxonomy" id="64659"/>
    <lineage>
        <taxon>Eukaryota</taxon>
        <taxon>Fungi</taxon>
        <taxon>Dikarya</taxon>
        <taxon>Basidiomycota</taxon>
        <taxon>Agaricomycotina</taxon>
        <taxon>Agaricomycetes</taxon>
        <taxon>Agaricomycetidae</taxon>
        <taxon>Agaricales</taxon>
        <taxon>Tricholomatineae</taxon>
        <taxon>Clitocybaceae</taxon>
        <taxon>Collybia</taxon>
    </lineage>
</organism>
<sequence length="435" mass="48631">MAMKEFTKEDVAKHTKQDDLWIIVDSKVFDLSKFAQMHPGGLSVLLDEEIEAFFSLHRYEVLQRPQYTRLQIGTVKGEKQQIFPRGIGALSNVPYAEPTWLTPGYHTPYYKDNHRAFQKVIRNFVDEILYPDAQALQEKGKKPGSKVLEGFARLNVHAIRLGPGEHLKGRSIMGGSVKPEEVDYFHELIMSQEMSRIHARGYHDGAAGGNMIGLPAIKNFARPEIRDRVLTEVLDGKKMVALAITEAFAGSDVAGTKTFAKKSADGKYWSVTGTKKWITNGTFADYFVTGCRTEKGMVVLLIERGEGVETKHINTSYGPASGTAFVTFDNIKVPVEYTLGPDNGGGLVVILSNFNHERWAMCCSSLGAQRLIVEECLKWTMQRKVFGKPLNSQAVIRARLAAMISRVESAQAWLENITYQMNNMDYKQQSNLLAG</sequence>
<dbReference type="Gene3D" id="2.40.110.10">
    <property type="entry name" value="Butyryl-CoA Dehydrogenase, subunit A, domain 2"/>
    <property type="match status" value="1"/>
</dbReference>
<keyword evidence="5" id="KW-0560">Oxidoreductase</keyword>
<evidence type="ECO:0000256" key="3">
    <source>
        <dbReference type="ARBA" id="ARBA00022630"/>
    </source>
</evidence>
<dbReference type="InterPro" id="IPR001199">
    <property type="entry name" value="Cyt_B5-like_heme/steroid-bd"/>
</dbReference>
<dbReference type="SUPFAM" id="SSF55856">
    <property type="entry name" value="Cytochrome b5-like heme/steroid binding domain"/>
    <property type="match status" value="1"/>
</dbReference>
<dbReference type="EMBL" id="MU150234">
    <property type="protein sequence ID" value="KAF9468149.1"/>
    <property type="molecule type" value="Genomic_DNA"/>
</dbReference>
<dbReference type="InterPro" id="IPR009075">
    <property type="entry name" value="AcylCo_DH/oxidase_C"/>
</dbReference>
<dbReference type="Pfam" id="PF00173">
    <property type="entry name" value="Cyt-b5"/>
    <property type="match status" value="1"/>
</dbReference>